<dbReference type="Proteomes" id="UP000241899">
    <property type="component" value="Unassembled WGS sequence"/>
</dbReference>
<keyword evidence="1 3" id="KW-0378">Hydrolase</keyword>
<dbReference type="PANTHER" id="PTHR33569:SF1">
    <property type="entry name" value="UREASE"/>
    <property type="match status" value="1"/>
</dbReference>
<keyword evidence="5" id="KW-1185">Reference proteome</keyword>
<comment type="similarity">
    <text evidence="3">Belongs to the urease beta subunit family.</text>
</comment>
<evidence type="ECO:0000256" key="3">
    <source>
        <dbReference type="HAMAP-Rule" id="MF_01954"/>
    </source>
</evidence>
<dbReference type="NCBIfam" id="TIGR00192">
    <property type="entry name" value="urease_beta"/>
    <property type="match status" value="1"/>
</dbReference>
<proteinExistence type="inferred from homology"/>
<evidence type="ECO:0000256" key="2">
    <source>
        <dbReference type="ARBA" id="ARBA00047778"/>
    </source>
</evidence>
<name>A0A2T4JHX8_9RHOB</name>
<dbReference type="NCBIfam" id="NF009682">
    <property type="entry name" value="PRK13203.1"/>
    <property type="match status" value="1"/>
</dbReference>
<comment type="subunit">
    <text evidence="3">Heterotrimer of UreA (gamma), UreB (beta) and UreC (alpha) subunits. Three heterotrimers associate to form the active enzyme.</text>
</comment>
<dbReference type="SUPFAM" id="SSF51278">
    <property type="entry name" value="Urease, beta-subunit"/>
    <property type="match status" value="1"/>
</dbReference>
<dbReference type="AlphaFoldDB" id="A0A2T4JHX8"/>
<sequence>MIPGEIMPLPGDIEMNAGRPVRHLMVANTGDRPIQVGSHYHFAETNAGLAFDRAAARGMRLDIAAGTAVRFEPGQTREVALVPLAGARRVFGFNGHVMGDL</sequence>
<dbReference type="UniPathway" id="UPA00258">
    <property type="reaction ID" value="UER00370"/>
</dbReference>
<keyword evidence="3" id="KW-0963">Cytoplasm</keyword>
<evidence type="ECO:0000256" key="1">
    <source>
        <dbReference type="ARBA" id="ARBA00022801"/>
    </source>
</evidence>
<evidence type="ECO:0000313" key="5">
    <source>
        <dbReference type="Proteomes" id="UP000241899"/>
    </source>
</evidence>
<dbReference type="FunFam" id="2.10.150.10:FF:000001">
    <property type="entry name" value="Urease subunit beta"/>
    <property type="match status" value="1"/>
</dbReference>
<comment type="subcellular location">
    <subcellularLocation>
        <location evidence="3">Cytoplasm</location>
    </subcellularLocation>
</comment>
<reference evidence="4 5" key="1">
    <citation type="submission" date="2018-03" db="EMBL/GenBank/DDBJ databases">
        <title>Rhodobacter veldkampii.</title>
        <authorList>
            <person name="Meyer T.E."/>
            <person name="Miller S."/>
            <person name="Lodha T."/>
            <person name="Gandham S."/>
            <person name="Chintalapati S."/>
            <person name="Chintalapati V.R."/>
        </authorList>
    </citation>
    <scope>NUCLEOTIDE SEQUENCE [LARGE SCALE GENOMIC DNA]</scope>
    <source>
        <strain evidence="4 5">DSM 11550</strain>
    </source>
</reference>
<gene>
    <name evidence="3" type="primary">ureB</name>
    <name evidence="4" type="ORF">C5F46_09335</name>
</gene>
<dbReference type="HAMAP" id="MF_01954">
    <property type="entry name" value="Urease_beta"/>
    <property type="match status" value="1"/>
</dbReference>
<dbReference type="PANTHER" id="PTHR33569">
    <property type="entry name" value="UREASE"/>
    <property type="match status" value="1"/>
</dbReference>
<dbReference type="Gene3D" id="2.10.150.10">
    <property type="entry name" value="Urease, beta subunit"/>
    <property type="match status" value="1"/>
</dbReference>
<protein>
    <recommendedName>
        <fullName evidence="3">Urease subunit beta</fullName>
        <ecNumber evidence="3">3.5.1.5</ecNumber>
    </recommendedName>
    <alternativeName>
        <fullName evidence="3">Urea amidohydrolase subunit beta</fullName>
    </alternativeName>
</protein>
<dbReference type="InterPro" id="IPR002019">
    <property type="entry name" value="Urease_beta-like"/>
</dbReference>
<dbReference type="GO" id="GO:0035550">
    <property type="term" value="C:urease complex"/>
    <property type="evidence" value="ECO:0007669"/>
    <property type="project" value="InterPro"/>
</dbReference>
<dbReference type="GO" id="GO:0009039">
    <property type="term" value="F:urease activity"/>
    <property type="evidence" value="ECO:0007669"/>
    <property type="project" value="UniProtKB-UniRule"/>
</dbReference>
<dbReference type="GO" id="GO:0043419">
    <property type="term" value="P:urea catabolic process"/>
    <property type="evidence" value="ECO:0007669"/>
    <property type="project" value="UniProtKB-UniRule"/>
</dbReference>
<comment type="pathway">
    <text evidence="3">Nitrogen metabolism; urea degradation; CO(2) and NH(3) from urea (urease route): step 1/1.</text>
</comment>
<organism evidence="4 5">
    <name type="scientific">Phaeovulum veldkampii DSM 11550</name>
    <dbReference type="NCBI Taxonomy" id="1185920"/>
    <lineage>
        <taxon>Bacteria</taxon>
        <taxon>Pseudomonadati</taxon>
        <taxon>Pseudomonadota</taxon>
        <taxon>Alphaproteobacteria</taxon>
        <taxon>Rhodobacterales</taxon>
        <taxon>Paracoccaceae</taxon>
        <taxon>Phaeovulum</taxon>
    </lineage>
</organism>
<accession>A0A2T4JHX8</accession>
<comment type="catalytic activity">
    <reaction evidence="2 3">
        <text>urea + 2 H2O + H(+) = hydrogencarbonate + 2 NH4(+)</text>
        <dbReference type="Rhea" id="RHEA:20557"/>
        <dbReference type="ChEBI" id="CHEBI:15377"/>
        <dbReference type="ChEBI" id="CHEBI:15378"/>
        <dbReference type="ChEBI" id="CHEBI:16199"/>
        <dbReference type="ChEBI" id="CHEBI:17544"/>
        <dbReference type="ChEBI" id="CHEBI:28938"/>
        <dbReference type="EC" id="3.5.1.5"/>
    </reaction>
</comment>
<dbReference type="CDD" id="cd00407">
    <property type="entry name" value="Urease_beta"/>
    <property type="match status" value="1"/>
</dbReference>
<dbReference type="InterPro" id="IPR036461">
    <property type="entry name" value="Urease_betasu_sf"/>
</dbReference>
<dbReference type="RefSeq" id="WP_107325091.1">
    <property type="nucleotide sequence ID" value="NZ_NHSP01000055.1"/>
</dbReference>
<dbReference type="EC" id="3.5.1.5" evidence="3"/>
<dbReference type="Pfam" id="PF00699">
    <property type="entry name" value="Urease_beta"/>
    <property type="match status" value="1"/>
</dbReference>
<evidence type="ECO:0000313" key="4">
    <source>
        <dbReference type="EMBL" id="PTE17438.1"/>
    </source>
</evidence>
<dbReference type="OrthoDB" id="9797217at2"/>
<comment type="caution">
    <text evidence="4">The sequence shown here is derived from an EMBL/GenBank/DDBJ whole genome shotgun (WGS) entry which is preliminary data.</text>
</comment>
<dbReference type="EMBL" id="PZKF01000018">
    <property type="protein sequence ID" value="PTE17438.1"/>
    <property type="molecule type" value="Genomic_DNA"/>
</dbReference>
<dbReference type="InterPro" id="IPR050069">
    <property type="entry name" value="Urease_subunit"/>
</dbReference>